<feature type="region of interest" description="Disordered" evidence="1">
    <location>
        <begin position="345"/>
        <end position="459"/>
    </location>
</feature>
<feature type="compositionally biased region" description="Polar residues" evidence="1">
    <location>
        <begin position="392"/>
        <end position="406"/>
    </location>
</feature>
<feature type="transmembrane region" description="Helical" evidence="2">
    <location>
        <begin position="77"/>
        <end position="94"/>
    </location>
</feature>
<dbReference type="Proteomes" id="UP000316270">
    <property type="component" value="Chromosome 5"/>
</dbReference>
<accession>A0A517L5A0</accession>
<name>A0A517L5A0_9PEZI</name>
<feature type="transmembrane region" description="Helical" evidence="2">
    <location>
        <begin position="20"/>
        <end position="38"/>
    </location>
</feature>
<keyword evidence="2" id="KW-1133">Transmembrane helix</keyword>
<evidence type="ECO:0000313" key="3">
    <source>
        <dbReference type="EMBL" id="QDS70794.1"/>
    </source>
</evidence>
<evidence type="ECO:0000256" key="1">
    <source>
        <dbReference type="SAM" id="MobiDB-lite"/>
    </source>
</evidence>
<proteinExistence type="predicted"/>
<keyword evidence="2" id="KW-0812">Transmembrane</keyword>
<feature type="transmembrane region" description="Helical" evidence="2">
    <location>
        <begin position="101"/>
        <end position="117"/>
    </location>
</feature>
<evidence type="ECO:0000256" key="2">
    <source>
        <dbReference type="SAM" id="Phobius"/>
    </source>
</evidence>
<evidence type="ECO:0000313" key="4">
    <source>
        <dbReference type="Proteomes" id="UP000316270"/>
    </source>
</evidence>
<reference evidence="3 4" key="1">
    <citation type="submission" date="2019-07" db="EMBL/GenBank/DDBJ databases">
        <title>Finished genome of Venturia effusa.</title>
        <authorList>
            <person name="Young C.A."/>
            <person name="Cox M.P."/>
            <person name="Ganley A.R.D."/>
            <person name="David W.J."/>
        </authorList>
    </citation>
    <scope>NUCLEOTIDE SEQUENCE [LARGE SCALE GENOMIC DNA]</scope>
    <source>
        <strain evidence="4">albino</strain>
    </source>
</reference>
<dbReference type="EMBL" id="CP042189">
    <property type="protein sequence ID" value="QDS70794.1"/>
    <property type="molecule type" value="Genomic_DNA"/>
</dbReference>
<keyword evidence="2" id="KW-0472">Membrane</keyword>
<feature type="compositionally biased region" description="Polar residues" evidence="1">
    <location>
        <begin position="448"/>
        <end position="459"/>
    </location>
</feature>
<protein>
    <submittedName>
        <fullName evidence="3">Uncharacterized protein</fullName>
    </submittedName>
</protein>
<gene>
    <name evidence="3" type="ORF">FKW77_004364</name>
</gene>
<organism evidence="3 4">
    <name type="scientific">Venturia effusa</name>
    <dbReference type="NCBI Taxonomy" id="50376"/>
    <lineage>
        <taxon>Eukaryota</taxon>
        <taxon>Fungi</taxon>
        <taxon>Dikarya</taxon>
        <taxon>Ascomycota</taxon>
        <taxon>Pezizomycotina</taxon>
        <taxon>Dothideomycetes</taxon>
        <taxon>Pleosporomycetidae</taxon>
        <taxon>Venturiales</taxon>
        <taxon>Venturiaceae</taxon>
        <taxon>Venturia</taxon>
    </lineage>
</organism>
<feature type="transmembrane region" description="Helical" evidence="2">
    <location>
        <begin position="45"/>
        <end position="62"/>
    </location>
</feature>
<dbReference type="AlphaFoldDB" id="A0A517L5A0"/>
<feature type="compositionally biased region" description="Low complexity" evidence="1">
    <location>
        <begin position="368"/>
        <end position="391"/>
    </location>
</feature>
<keyword evidence="4" id="KW-1185">Reference proteome</keyword>
<sequence length="554" mass="60514">MDETTCNNEPQASGQPPSMQHTALTWLLTCTFFILELYQFQKRSFLATLAILDLGLIIYFHWPSGDVERYTAMEYKIPLRILTFILCLAVFIQLLPYFRRFACFVGILIFLILIYHPKHTLVDTPAETRPNVSTANLCPGYISVPSSHRRDLEKGDYIIFSPEPQQESYGLSAPSPSDIPEPQYNFDPNLIDAQSEPPNIVGYMKTALGKRSGRMQPPPIKETSFKLTRRPFAERRISPSEVGTLKSTVRTLVDQNHTLRSENQALQAESAQKIHYSQEDLQREVDQAVAKALEQVVAGNHVIPKSDPKASVAFVGNFCYDNGLDLFRADGSPLPDLHQVVQGLSTPQASQGSGHENSSGSGYGESGGPNSYPGRVSNGTLGHTSGTSTTSAPWTMNANGNVTWSGTTTTTPPTSKNANGGYKFGVTSAPGAGVPSAPTTAAPTGTTNQNGGSSFFGAVNNSQSNPAPFKLSQFLNITFRHQDPEIADIEIPFLRHNTLAICRQVYMATAKLNASYVGTFRYAGFALRSEESLDKNTKFQAMNELILDVEPAGT</sequence>
<feature type="compositionally biased region" description="Low complexity" evidence="1">
    <location>
        <begin position="427"/>
        <end position="447"/>
    </location>
</feature>